<gene>
    <name evidence="9" type="ORF">TSOC_005821</name>
</gene>
<feature type="compositionally biased region" description="Basic and acidic residues" evidence="7">
    <location>
        <begin position="144"/>
        <end position="153"/>
    </location>
</feature>
<dbReference type="Pfam" id="PF00211">
    <property type="entry name" value="Guanylate_cyc"/>
    <property type="match status" value="2"/>
</dbReference>
<evidence type="ECO:0000313" key="10">
    <source>
        <dbReference type="Proteomes" id="UP000236333"/>
    </source>
</evidence>
<dbReference type="OrthoDB" id="6127067at2759"/>
<dbReference type="PANTHER" id="PTHR11920:SF335">
    <property type="entry name" value="GUANYLATE CYCLASE"/>
    <property type="match status" value="1"/>
</dbReference>
<evidence type="ECO:0000256" key="2">
    <source>
        <dbReference type="ARBA" id="ARBA00022692"/>
    </source>
</evidence>
<dbReference type="InterPro" id="IPR029787">
    <property type="entry name" value="Nucleotide_cyclase"/>
</dbReference>
<dbReference type="SMART" id="SM00044">
    <property type="entry name" value="CYCc"/>
    <property type="match status" value="1"/>
</dbReference>
<evidence type="ECO:0000313" key="9">
    <source>
        <dbReference type="EMBL" id="PNH07687.1"/>
    </source>
</evidence>
<feature type="non-terminal residue" evidence="9">
    <location>
        <position position="283"/>
    </location>
</feature>
<dbReference type="GO" id="GO:0005886">
    <property type="term" value="C:plasma membrane"/>
    <property type="evidence" value="ECO:0007669"/>
    <property type="project" value="TreeGrafter"/>
</dbReference>
<keyword evidence="5" id="KW-0472">Membrane</keyword>
<reference evidence="9 10" key="1">
    <citation type="journal article" date="2017" name="Mol. Biol. Evol.">
        <title>The 4-celled Tetrabaena socialis nuclear genome reveals the essential components for genetic control of cell number at the origin of multicellularity in the volvocine lineage.</title>
        <authorList>
            <person name="Featherston J."/>
            <person name="Arakaki Y."/>
            <person name="Hanschen E.R."/>
            <person name="Ferris P.J."/>
            <person name="Michod R.E."/>
            <person name="Olson B.J.S.C."/>
            <person name="Nozaki H."/>
            <person name="Durand P.M."/>
        </authorList>
    </citation>
    <scope>NUCLEOTIDE SEQUENCE [LARGE SCALE GENOMIC DNA]</scope>
    <source>
        <strain evidence="9 10">NIES-571</strain>
    </source>
</reference>
<evidence type="ECO:0000259" key="8">
    <source>
        <dbReference type="PROSITE" id="PS50125"/>
    </source>
</evidence>
<feature type="region of interest" description="Disordered" evidence="7">
    <location>
        <begin position="91"/>
        <end position="168"/>
    </location>
</feature>
<keyword evidence="6" id="KW-0456">Lyase</keyword>
<keyword evidence="2" id="KW-0812">Transmembrane</keyword>
<keyword evidence="4" id="KW-1133">Transmembrane helix</keyword>
<sequence length="283" mass="29473">MGSTDFSASVQEFATSHQMVTVMFTDIVQFTTMSKMVSAAAVMGFLSELYSHLDALVDEYGVWKVETAGDCYIVAAGVVRQDQDGFQAVVTSEHAQQREEQPGSADAHPQPTRRAPLSGLPADAVRARQQPQQPQQPQQGFQAKGEEAGEAEARASQAESPPQPRATLARADAVPTLGPSSAAADTAPAIAVPSAAADAVPSPAGGGSTEACADAEAVFEFAVAMLAAARSVRMPHNGMPVQMRVGIHTGPLVSGVIGTKMPKFGLFGDTMNTASRMESTCVP</sequence>
<dbReference type="InterPro" id="IPR050401">
    <property type="entry name" value="Cyclic_nucleotide_synthase"/>
</dbReference>
<evidence type="ECO:0000256" key="4">
    <source>
        <dbReference type="ARBA" id="ARBA00022989"/>
    </source>
</evidence>
<dbReference type="InterPro" id="IPR001054">
    <property type="entry name" value="A/G_cyclase"/>
</dbReference>
<evidence type="ECO:0000256" key="7">
    <source>
        <dbReference type="SAM" id="MobiDB-lite"/>
    </source>
</evidence>
<dbReference type="GO" id="GO:0004016">
    <property type="term" value="F:adenylate cyclase activity"/>
    <property type="evidence" value="ECO:0007669"/>
    <property type="project" value="TreeGrafter"/>
</dbReference>
<feature type="compositionally biased region" description="Low complexity" evidence="7">
    <location>
        <begin position="129"/>
        <end position="143"/>
    </location>
</feature>
<dbReference type="GO" id="GO:0035556">
    <property type="term" value="P:intracellular signal transduction"/>
    <property type="evidence" value="ECO:0007669"/>
    <property type="project" value="InterPro"/>
</dbReference>
<dbReference type="PROSITE" id="PS50125">
    <property type="entry name" value="GUANYLATE_CYCLASE_2"/>
    <property type="match status" value="1"/>
</dbReference>
<dbReference type="GO" id="GO:0001653">
    <property type="term" value="F:peptide receptor activity"/>
    <property type="evidence" value="ECO:0007669"/>
    <property type="project" value="TreeGrafter"/>
</dbReference>
<dbReference type="Gene3D" id="3.30.70.1230">
    <property type="entry name" value="Nucleotide cyclase"/>
    <property type="match status" value="2"/>
</dbReference>
<organism evidence="9 10">
    <name type="scientific">Tetrabaena socialis</name>
    <dbReference type="NCBI Taxonomy" id="47790"/>
    <lineage>
        <taxon>Eukaryota</taxon>
        <taxon>Viridiplantae</taxon>
        <taxon>Chlorophyta</taxon>
        <taxon>core chlorophytes</taxon>
        <taxon>Chlorophyceae</taxon>
        <taxon>CS clade</taxon>
        <taxon>Chlamydomonadales</taxon>
        <taxon>Tetrabaenaceae</taxon>
        <taxon>Tetrabaena</taxon>
    </lineage>
</organism>
<keyword evidence="10" id="KW-1185">Reference proteome</keyword>
<accession>A0A2J8A5A9</accession>
<proteinExistence type="predicted"/>
<feature type="domain" description="Guanylate cyclase" evidence="8">
    <location>
        <begin position="21"/>
        <end position="278"/>
    </location>
</feature>
<dbReference type="GO" id="GO:0004383">
    <property type="term" value="F:guanylate cyclase activity"/>
    <property type="evidence" value="ECO:0007669"/>
    <property type="project" value="TreeGrafter"/>
</dbReference>
<dbReference type="PANTHER" id="PTHR11920">
    <property type="entry name" value="GUANYLYL CYCLASE"/>
    <property type="match status" value="1"/>
</dbReference>
<evidence type="ECO:0000256" key="6">
    <source>
        <dbReference type="ARBA" id="ARBA00023239"/>
    </source>
</evidence>
<comment type="caution">
    <text evidence="9">The sequence shown here is derived from an EMBL/GenBank/DDBJ whole genome shotgun (WGS) entry which is preliminary data.</text>
</comment>
<evidence type="ECO:0000256" key="3">
    <source>
        <dbReference type="ARBA" id="ARBA00022741"/>
    </source>
</evidence>
<evidence type="ECO:0000256" key="1">
    <source>
        <dbReference type="ARBA" id="ARBA00004370"/>
    </source>
</evidence>
<dbReference type="EMBL" id="PGGS01000167">
    <property type="protein sequence ID" value="PNH07687.1"/>
    <property type="molecule type" value="Genomic_DNA"/>
</dbReference>
<dbReference type="SUPFAM" id="SSF55073">
    <property type="entry name" value="Nucleotide cyclase"/>
    <property type="match status" value="1"/>
</dbReference>
<comment type="subcellular location">
    <subcellularLocation>
        <location evidence="1">Membrane</location>
    </subcellularLocation>
</comment>
<dbReference type="AlphaFoldDB" id="A0A2J8A5A9"/>
<dbReference type="GO" id="GO:0000166">
    <property type="term" value="F:nucleotide binding"/>
    <property type="evidence" value="ECO:0007669"/>
    <property type="project" value="UniProtKB-KW"/>
</dbReference>
<keyword evidence="3" id="KW-0547">Nucleotide-binding</keyword>
<dbReference type="Proteomes" id="UP000236333">
    <property type="component" value="Unassembled WGS sequence"/>
</dbReference>
<dbReference type="GO" id="GO:0007168">
    <property type="term" value="P:receptor guanylyl cyclase signaling pathway"/>
    <property type="evidence" value="ECO:0007669"/>
    <property type="project" value="TreeGrafter"/>
</dbReference>
<name>A0A2J8A5A9_9CHLO</name>
<dbReference type="CDD" id="cd07302">
    <property type="entry name" value="CHD"/>
    <property type="match status" value="1"/>
</dbReference>
<protein>
    <submittedName>
        <fullName evidence="9">Guanylate cyclase soluble subunit beta-2</fullName>
    </submittedName>
</protein>
<evidence type="ECO:0000256" key="5">
    <source>
        <dbReference type="ARBA" id="ARBA00023136"/>
    </source>
</evidence>